<dbReference type="Proteomes" id="UP000182152">
    <property type="component" value="Unassembled WGS sequence"/>
</dbReference>
<gene>
    <name evidence="3" type="ORF">RV14_GL002231</name>
</gene>
<evidence type="ECO:0000259" key="2">
    <source>
        <dbReference type="Pfam" id="PF00144"/>
    </source>
</evidence>
<dbReference type="Gene3D" id="3.40.710.10">
    <property type="entry name" value="DD-peptidase/beta-lactamase superfamily"/>
    <property type="match status" value="1"/>
</dbReference>
<evidence type="ECO:0000256" key="1">
    <source>
        <dbReference type="ARBA" id="ARBA00022801"/>
    </source>
</evidence>
<evidence type="ECO:0000313" key="4">
    <source>
        <dbReference type="Proteomes" id="UP000182152"/>
    </source>
</evidence>
<keyword evidence="4" id="KW-1185">Reference proteome</keyword>
<comment type="caution">
    <text evidence="3">The sequence shown here is derived from an EMBL/GenBank/DDBJ whole genome shotgun (WGS) entry which is preliminary data.</text>
</comment>
<reference evidence="3 4" key="1">
    <citation type="submission" date="2014-12" db="EMBL/GenBank/DDBJ databases">
        <title>Draft genome sequences of 29 type strains of Enterococci.</title>
        <authorList>
            <person name="Zhong Z."/>
            <person name="Sun Z."/>
            <person name="Liu W."/>
            <person name="Zhang W."/>
            <person name="Zhang H."/>
        </authorList>
    </citation>
    <scope>NUCLEOTIDE SEQUENCE [LARGE SCALE GENOMIC DNA]</scope>
    <source>
        <strain evidence="3 4">DSM 15687</strain>
    </source>
</reference>
<keyword evidence="1" id="KW-0378">Hydrolase</keyword>
<accession>A0A1L8WNT6</accession>
<dbReference type="InterPro" id="IPR012338">
    <property type="entry name" value="Beta-lactam/transpept-like"/>
</dbReference>
<feature type="domain" description="Beta-lactamase-related" evidence="2">
    <location>
        <begin position="33"/>
        <end position="344"/>
    </location>
</feature>
<dbReference type="PANTHER" id="PTHR43283:SF11">
    <property type="entry name" value="BETA-LACTAMASE-RELATED DOMAIN-CONTAINING PROTEIN"/>
    <property type="match status" value="1"/>
</dbReference>
<dbReference type="InterPro" id="IPR001466">
    <property type="entry name" value="Beta-lactam-related"/>
</dbReference>
<protein>
    <submittedName>
        <fullName evidence="3">Beta-lactamase</fullName>
    </submittedName>
</protein>
<name>A0A1L8WNT6_9ENTE</name>
<organism evidence="3 4">
    <name type="scientific">Enterococcus ratti</name>
    <dbReference type="NCBI Taxonomy" id="150033"/>
    <lineage>
        <taxon>Bacteria</taxon>
        <taxon>Bacillati</taxon>
        <taxon>Bacillota</taxon>
        <taxon>Bacilli</taxon>
        <taxon>Lactobacillales</taxon>
        <taxon>Enterococcaceae</taxon>
        <taxon>Enterococcus</taxon>
    </lineage>
</organism>
<proteinExistence type="predicted"/>
<sequence length="374" mass="42743">MLRESDMLCFNKIKKKVNSSTEKEKIMYPKTKQLILAKLEEGYYPGVVGAFINQDQVETFSAGYAQIIPEVQLMEKDLLFDAASLTKVIATTSLVLRLWEDGKIALDAPLHHYLPAFENREITLRHLLTHTSNIQTWIPNRDQLSQDQLIKAYLKLQPGEQLGQIVKYTDAGTILLGFMLEEIFQEPAIDLFQDQVLTPLEMMNSTFLPYPSKKIVPTQQLSSGEILRGITHDPKARILAEHAGNAGLFIDLEDSIKFAKMYLNLGKTKNGRFLEEKTIQSLLKDQTPNQAGNRSLGWDLKKGIEQQQPILFHTGYTGTFLLIDVSEQEAFIFLSNRIHPVDDRVAYISCRDEIVENFLKEKSLLKKRCYNNYE</sequence>
<dbReference type="AlphaFoldDB" id="A0A1L8WNT6"/>
<dbReference type="EMBL" id="JXLB01000008">
    <property type="protein sequence ID" value="OJG82656.1"/>
    <property type="molecule type" value="Genomic_DNA"/>
</dbReference>
<dbReference type="Pfam" id="PF00144">
    <property type="entry name" value="Beta-lactamase"/>
    <property type="match status" value="1"/>
</dbReference>
<dbReference type="InterPro" id="IPR050789">
    <property type="entry name" value="Diverse_Enzym_Activities"/>
</dbReference>
<evidence type="ECO:0000313" key="3">
    <source>
        <dbReference type="EMBL" id="OJG82656.1"/>
    </source>
</evidence>
<dbReference type="SUPFAM" id="SSF56601">
    <property type="entry name" value="beta-lactamase/transpeptidase-like"/>
    <property type="match status" value="1"/>
</dbReference>
<dbReference type="GO" id="GO:0016787">
    <property type="term" value="F:hydrolase activity"/>
    <property type="evidence" value="ECO:0007669"/>
    <property type="project" value="UniProtKB-KW"/>
</dbReference>
<dbReference type="STRING" id="150033.RV14_GL002231"/>
<dbReference type="PANTHER" id="PTHR43283">
    <property type="entry name" value="BETA-LACTAMASE-RELATED"/>
    <property type="match status" value="1"/>
</dbReference>